<dbReference type="InterPro" id="IPR011335">
    <property type="entry name" value="Restrct_endonuc-II-like"/>
</dbReference>
<dbReference type="Pfam" id="PF04480">
    <property type="entry name" value="DUF559"/>
    <property type="match status" value="1"/>
</dbReference>
<evidence type="ECO:0000259" key="2">
    <source>
        <dbReference type="Pfam" id="PF04480"/>
    </source>
</evidence>
<organism evidence="3 4">
    <name type="scientific">Nocardioides oleivorans</name>
    <dbReference type="NCBI Taxonomy" id="273676"/>
    <lineage>
        <taxon>Bacteria</taxon>
        <taxon>Bacillati</taxon>
        <taxon>Actinomycetota</taxon>
        <taxon>Actinomycetes</taxon>
        <taxon>Propionibacteriales</taxon>
        <taxon>Nocardioidaceae</taxon>
        <taxon>Nocardioides</taxon>
    </lineage>
</organism>
<name>A0A4Q2S3C4_9ACTN</name>
<evidence type="ECO:0000256" key="1">
    <source>
        <dbReference type="SAM" id="MobiDB-lite"/>
    </source>
</evidence>
<dbReference type="InterPro" id="IPR007569">
    <property type="entry name" value="DUF559"/>
</dbReference>
<dbReference type="EMBL" id="SDWT01000001">
    <property type="protein sequence ID" value="RYB94603.1"/>
    <property type="molecule type" value="Genomic_DNA"/>
</dbReference>
<dbReference type="SUPFAM" id="SSF52980">
    <property type="entry name" value="Restriction endonuclease-like"/>
    <property type="match status" value="1"/>
</dbReference>
<dbReference type="Proteomes" id="UP000294071">
    <property type="component" value="Unassembled WGS sequence"/>
</dbReference>
<sequence length="315" mass="34275">MRRVATACAVSAGPRRNSGPVESCSRHRSGHSTLGGMDPVAALTRLGGIGSTAQILSLTTRKRLRDAVAGGRITHVSRGRYALPTADLALSAATEVDGHLRGLSAAAHWGWEMKWPPRWPELAVARKPEHPVDASLTMVELPRDEVDGWATSKLRTVLDCAKELPFDEALAVADSALRHGDVTGDDLSRVLRRDLRPEVRRVLDHATPLAANPFESVLRAVLIEAGIAVVPQWATTVRGVTYHPDLADPFHALAIEANSWAHHAGKVDHDDDCRRYNALVVAGWTVLRFTWEQVMFSPHEVVADVRDALELPVAA</sequence>
<proteinExistence type="predicted"/>
<dbReference type="Gene3D" id="3.40.960.10">
    <property type="entry name" value="VSR Endonuclease"/>
    <property type="match status" value="1"/>
</dbReference>
<protein>
    <submittedName>
        <fullName evidence="3">DUF559 domain-containing protein</fullName>
    </submittedName>
</protein>
<feature type="region of interest" description="Disordered" evidence="1">
    <location>
        <begin position="1"/>
        <end position="36"/>
    </location>
</feature>
<dbReference type="OrthoDB" id="4310518at2"/>
<keyword evidence="4" id="KW-1185">Reference proteome</keyword>
<evidence type="ECO:0000313" key="4">
    <source>
        <dbReference type="Proteomes" id="UP000294071"/>
    </source>
</evidence>
<gene>
    <name evidence="3" type="ORF">EUA93_09760</name>
</gene>
<comment type="caution">
    <text evidence="3">The sequence shown here is derived from an EMBL/GenBank/DDBJ whole genome shotgun (WGS) entry which is preliminary data.</text>
</comment>
<evidence type="ECO:0000313" key="3">
    <source>
        <dbReference type="EMBL" id="RYB94603.1"/>
    </source>
</evidence>
<accession>A0A4Q2S3C4</accession>
<feature type="domain" description="DUF559" evidence="2">
    <location>
        <begin position="251"/>
        <end position="309"/>
    </location>
</feature>
<reference evidence="3 4" key="1">
    <citation type="submission" date="2019-01" db="EMBL/GenBank/DDBJ databases">
        <title>Novel species of Nocardioides.</title>
        <authorList>
            <person name="Liu Q."/>
            <person name="Xin Y.-H."/>
        </authorList>
    </citation>
    <scope>NUCLEOTIDE SEQUENCE [LARGE SCALE GENOMIC DNA]</scope>
    <source>
        <strain evidence="3 4">CGMCC 4.6882</strain>
    </source>
</reference>
<dbReference type="AlphaFoldDB" id="A0A4Q2S3C4"/>